<dbReference type="EMBL" id="JARAKH010000036">
    <property type="protein sequence ID" value="KAK8383695.1"/>
    <property type="molecule type" value="Genomic_DNA"/>
</dbReference>
<keyword evidence="3" id="KW-1185">Reference proteome</keyword>
<gene>
    <name evidence="2" type="ORF">O3P69_015859</name>
</gene>
<evidence type="ECO:0000313" key="2">
    <source>
        <dbReference type="EMBL" id="KAK8383695.1"/>
    </source>
</evidence>
<accession>A0AAW0T7Y6</accession>
<dbReference type="Proteomes" id="UP001487740">
    <property type="component" value="Unassembled WGS sequence"/>
</dbReference>
<organism evidence="2 3">
    <name type="scientific">Scylla paramamosain</name>
    <name type="common">Mud crab</name>
    <dbReference type="NCBI Taxonomy" id="85552"/>
    <lineage>
        <taxon>Eukaryota</taxon>
        <taxon>Metazoa</taxon>
        <taxon>Ecdysozoa</taxon>
        <taxon>Arthropoda</taxon>
        <taxon>Crustacea</taxon>
        <taxon>Multicrustacea</taxon>
        <taxon>Malacostraca</taxon>
        <taxon>Eumalacostraca</taxon>
        <taxon>Eucarida</taxon>
        <taxon>Decapoda</taxon>
        <taxon>Pleocyemata</taxon>
        <taxon>Brachyura</taxon>
        <taxon>Eubrachyura</taxon>
        <taxon>Portunoidea</taxon>
        <taxon>Portunidae</taxon>
        <taxon>Portuninae</taxon>
        <taxon>Scylla</taxon>
    </lineage>
</organism>
<evidence type="ECO:0000256" key="1">
    <source>
        <dbReference type="SAM" id="MobiDB-lite"/>
    </source>
</evidence>
<sequence>MCNSYVWRESQLRKQFTDGRFGDSVLLGDSSFPLEPFLMTPQLNSCSLPEEQMEQNIKHHPLQPPPPPKSPPRHQLQQPINTHYHYLFHVHLHLQRAEALGKEPEPHSTKKLYLSKISGKQLELVKGVYKDLANPALLQKCLSGRTQNPNESLDSKVWRKVSKDKYARLHRTRFVSQMTI</sequence>
<proteinExistence type="predicted"/>
<feature type="region of interest" description="Disordered" evidence="1">
    <location>
        <begin position="50"/>
        <end position="76"/>
    </location>
</feature>
<protein>
    <recommendedName>
        <fullName evidence="4">DDE Tnp4 domain-containing protein</fullName>
    </recommendedName>
</protein>
<evidence type="ECO:0000313" key="3">
    <source>
        <dbReference type="Proteomes" id="UP001487740"/>
    </source>
</evidence>
<comment type="caution">
    <text evidence="2">The sequence shown here is derived from an EMBL/GenBank/DDBJ whole genome shotgun (WGS) entry which is preliminary data.</text>
</comment>
<evidence type="ECO:0008006" key="4">
    <source>
        <dbReference type="Google" id="ProtNLM"/>
    </source>
</evidence>
<dbReference type="AlphaFoldDB" id="A0AAW0T7Y6"/>
<name>A0AAW0T7Y6_SCYPA</name>
<reference evidence="2 3" key="1">
    <citation type="submission" date="2023-03" db="EMBL/GenBank/DDBJ databases">
        <title>High-quality genome of Scylla paramamosain provides insights in environmental adaptation.</title>
        <authorList>
            <person name="Zhang L."/>
        </authorList>
    </citation>
    <scope>NUCLEOTIDE SEQUENCE [LARGE SCALE GENOMIC DNA]</scope>
    <source>
        <strain evidence="2">LZ_2023a</strain>
        <tissue evidence="2">Muscle</tissue>
    </source>
</reference>